<protein>
    <submittedName>
        <fullName evidence="1">Uncharacterized protein</fullName>
    </submittedName>
</protein>
<dbReference type="RefSeq" id="WP_307508276.1">
    <property type="nucleotide sequence ID" value="NZ_BAAACE010000005.1"/>
</dbReference>
<dbReference type="Proteomes" id="UP001232584">
    <property type="component" value="Unassembled WGS sequence"/>
</dbReference>
<name>A0ABU0N2H4_9FIRM</name>
<sequence>MLEELTLADIPKTHKDIAEYIGIDAFKKLVELLGGSSLYIPKRSFFD</sequence>
<gene>
    <name evidence="1" type="ORF">QOZ92_002494</name>
</gene>
<evidence type="ECO:0000313" key="1">
    <source>
        <dbReference type="EMBL" id="MDQ0557368.1"/>
    </source>
</evidence>
<proteinExistence type="predicted"/>
<reference evidence="1 2" key="1">
    <citation type="submission" date="2023-07" db="EMBL/GenBank/DDBJ databases">
        <title>Genomic Encyclopedia of Type Strains, Phase IV (KMG-IV): sequencing the most valuable type-strain genomes for metagenomic binning, comparative biology and taxonomic classification.</title>
        <authorList>
            <person name="Goeker M."/>
        </authorList>
    </citation>
    <scope>NUCLEOTIDE SEQUENCE [LARGE SCALE GENOMIC DNA]</scope>
    <source>
        <strain evidence="1 2">DSM 15049</strain>
    </source>
</reference>
<dbReference type="EMBL" id="JAUSWG010000010">
    <property type="protein sequence ID" value="MDQ0557368.1"/>
    <property type="molecule type" value="Genomic_DNA"/>
</dbReference>
<organism evidence="1 2">
    <name type="scientific">Paraclostridium ghonii</name>
    <dbReference type="NCBI Taxonomy" id="29358"/>
    <lineage>
        <taxon>Bacteria</taxon>
        <taxon>Bacillati</taxon>
        <taxon>Bacillota</taxon>
        <taxon>Clostridia</taxon>
        <taxon>Peptostreptococcales</taxon>
        <taxon>Peptostreptococcaceae</taxon>
        <taxon>Paraclostridium</taxon>
    </lineage>
</organism>
<comment type="caution">
    <text evidence="1">The sequence shown here is derived from an EMBL/GenBank/DDBJ whole genome shotgun (WGS) entry which is preliminary data.</text>
</comment>
<evidence type="ECO:0000313" key="2">
    <source>
        <dbReference type="Proteomes" id="UP001232584"/>
    </source>
</evidence>
<accession>A0ABU0N2H4</accession>
<keyword evidence="2" id="KW-1185">Reference proteome</keyword>